<comment type="function">
    <text evidence="7">Involved in DNA repair and RecF pathway recombination.</text>
</comment>
<organism evidence="9 10">
    <name type="scientific">Candidatus Falkowbacteria bacterium GW2011_GWE1_38_31</name>
    <dbReference type="NCBI Taxonomy" id="1618638"/>
    <lineage>
        <taxon>Bacteria</taxon>
        <taxon>Candidatus Falkowiibacteriota</taxon>
    </lineage>
</organism>
<dbReference type="GO" id="GO:0006310">
    <property type="term" value="P:DNA recombination"/>
    <property type="evidence" value="ECO:0007669"/>
    <property type="project" value="UniProtKB-UniRule"/>
</dbReference>
<keyword evidence="4 7" id="KW-0233">DNA recombination</keyword>
<evidence type="ECO:0000256" key="3">
    <source>
        <dbReference type="ARBA" id="ARBA00022763"/>
    </source>
</evidence>
<dbReference type="NCBIfam" id="TIGR00613">
    <property type="entry name" value="reco"/>
    <property type="match status" value="1"/>
</dbReference>
<keyword evidence="5 7" id="KW-0234">DNA repair</keyword>
<comment type="caution">
    <text evidence="9">The sequence shown here is derived from an EMBL/GenBank/DDBJ whole genome shotgun (WGS) entry which is preliminary data.</text>
</comment>
<dbReference type="InterPro" id="IPR042242">
    <property type="entry name" value="RecO_C"/>
</dbReference>
<dbReference type="GO" id="GO:0006302">
    <property type="term" value="P:double-strand break repair"/>
    <property type="evidence" value="ECO:0007669"/>
    <property type="project" value="TreeGrafter"/>
</dbReference>
<dbReference type="EMBL" id="LBUU01000007">
    <property type="protein sequence ID" value="KKQ70009.1"/>
    <property type="molecule type" value="Genomic_DNA"/>
</dbReference>
<feature type="domain" description="DNA replication/recombination mediator RecO N-terminal" evidence="8">
    <location>
        <begin position="1"/>
        <end position="65"/>
    </location>
</feature>
<protein>
    <recommendedName>
        <fullName evidence="2 7">DNA repair protein RecO</fullName>
    </recommendedName>
    <alternativeName>
        <fullName evidence="6 7">Recombination protein O</fullName>
    </alternativeName>
</protein>
<dbReference type="InterPro" id="IPR012340">
    <property type="entry name" value="NA-bd_OB-fold"/>
</dbReference>
<reference evidence="9 10" key="1">
    <citation type="journal article" date="2015" name="Nature">
        <title>rRNA introns, odd ribosomes, and small enigmatic genomes across a large radiation of phyla.</title>
        <authorList>
            <person name="Brown C.T."/>
            <person name="Hug L.A."/>
            <person name="Thomas B.C."/>
            <person name="Sharon I."/>
            <person name="Castelle C.J."/>
            <person name="Singh A."/>
            <person name="Wilkins M.J."/>
            <person name="Williams K.H."/>
            <person name="Banfield J.F."/>
        </authorList>
    </citation>
    <scope>NUCLEOTIDE SEQUENCE [LARGE SCALE GENOMIC DNA]</scope>
</reference>
<evidence type="ECO:0000256" key="5">
    <source>
        <dbReference type="ARBA" id="ARBA00023204"/>
    </source>
</evidence>
<evidence type="ECO:0000256" key="2">
    <source>
        <dbReference type="ARBA" id="ARBA00021310"/>
    </source>
</evidence>
<dbReference type="PANTHER" id="PTHR33991:SF1">
    <property type="entry name" value="DNA REPAIR PROTEIN RECO"/>
    <property type="match status" value="1"/>
</dbReference>
<dbReference type="InterPro" id="IPR022572">
    <property type="entry name" value="DNA_rep/recomb_RecO_N"/>
</dbReference>
<sequence length="243" mass="27523">MDETYTTKAIVLNRQPYRENDSRVTVCSLEYGKLVLIARGTATTKSKMAGHIEPFCFSDFMIVRGKCHSYIGGVASQNCFSAIKSDLSKLRIVGQVIAVINKLVKENEADSRLFFLLHDFLEFLDNNDIKEETIDFFIHAFVLKLMSGLGYEPELRVCVACGKELKPENNSFDFSRGGLVCGLCQAQNSTIIKNDTIKLLRCMVKEKFIDLQKLKYDKKISDEAIKNIILFYNYTHPGAGDFK</sequence>
<evidence type="ECO:0000256" key="7">
    <source>
        <dbReference type="HAMAP-Rule" id="MF_00201"/>
    </source>
</evidence>
<dbReference type="SUPFAM" id="SSF50249">
    <property type="entry name" value="Nucleic acid-binding proteins"/>
    <property type="match status" value="1"/>
</dbReference>
<evidence type="ECO:0000256" key="6">
    <source>
        <dbReference type="ARBA" id="ARBA00033409"/>
    </source>
</evidence>
<dbReference type="HAMAP" id="MF_00201">
    <property type="entry name" value="RecO"/>
    <property type="match status" value="1"/>
</dbReference>
<dbReference type="Pfam" id="PF11967">
    <property type="entry name" value="RecO_N"/>
    <property type="match status" value="1"/>
</dbReference>
<gene>
    <name evidence="7" type="primary">recO</name>
    <name evidence="9" type="ORF">US91_C0007G0019</name>
</gene>
<evidence type="ECO:0000259" key="8">
    <source>
        <dbReference type="Pfam" id="PF11967"/>
    </source>
</evidence>
<accession>A0A0G0M8K2</accession>
<evidence type="ECO:0000256" key="1">
    <source>
        <dbReference type="ARBA" id="ARBA00007452"/>
    </source>
</evidence>
<dbReference type="Gene3D" id="1.20.1440.120">
    <property type="entry name" value="Recombination protein O, C-terminal domain"/>
    <property type="match status" value="1"/>
</dbReference>
<comment type="similarity">
    <text evidence="1 7">Belongs to the RecO family.</text>
</comment>
<dbReference type="Gene3D" id="2.40.50.140">
    <property type="entry name" value="Nucleic acid-binding proteins"/>
    <property type="match status" value="1"/>
</dbReference>
<dbReference type="Pfam" id="PF02565">
    <property type="entry name" value="RecO_C"/>
    <property type="match status" value="1"/>
</dbReference>
<proteinExistence type="inferred from homology"/>
<keyword evidence="3 7" id="KW-0227">DNA damage</keyword>
<dbReference type="SUPFAM" id="SSF57863">
    <property type="entry name" value="ArfGap/RecO-like zinc finger"/>
    <property type="match status" value="1"/>
</dbReference>
<dbReference type="PANTHER" id="PTHR33991">
    <property type="entry name" value="DNA REPAIR PROTEIN RECO"/>
    <property type="match status" value="1"/>
</dbReference>
<dbReference type="InterPro" id="IPR037278">
    <property type="entry name" value="ARFGAP/RecO"/>
</dbReference>
<evidence type="ECO:0000313" key="9">
    <source>
        <dbReference type="EMBL" id="KKQ70009.1"/>
    </source>
</evidence>
<evidence type="ECO:0000313" key="10">
    <source>
        <dbReference type="Proteomes" id="UP000034022"/>
    </source>
</evidence>
<dbReference type="AlphaFoldDB" id="A0A0G0M8K2"/>
<dbReference type="GO" id="GO:0043590">
    <property type="term" value="C:bacterial nucleoid"/>
    <property type="evidence" value="ECO:0007669"/>
    <property type="project" value="TreeGrafter"/>
</dbReference>
<evidence type="ECO:0000256" key="4">
    <source>
        <dbReference type="ARBA" id="ARBA00023172"/>
    </source>
</evidence>
<dbReference type="Proteomes" id="UP000034022">
    <property type="component" value="Unassembled WGS sequence"/>
</dbReference>
<name>A0A0G0M8K2_9BACT</name>
<dbReference type="InterPro" id="IPR003717">
    <property type="entry name" value="RecO"/>
</dbReference>